<accession>A0ABR4IG57</accession>
<comment type="catalytic activity">
    <reaction evidence="1 14">
        <text>Hydrolysis of terminal non-reducing alpha-L-arabinofuranoside residues in alpha-L-arabinosides.</text>
        <dbReference type="EC" id="3.2.1.55"/>
    </reaction>
</comment>
<feature type="transmembrane region" description="Helical" evidence="15">
    <location>
        <begin position="166"/>
        <end position="187"/>
    </location>
</feature>
<dbReference type="SUPFAM" id="SSF49899">
    <property type="entry name" value="Concanavalin A-like lectins/glucanases"/>
    <property type="match status" value="1"/>
</dbReference>
<keyword evidence="12" id="KW-0325">Glycoprotein</keyword>
<dbReference type="InterPro" id="IPR036195">
    <property type="entry name" value="AbfB_ABD_sf"/>
</dbReference>
<dbReference type="EMBL" id="JBFXLS010000031">
    <property type="protein sequence ID" value="KAL2826229.1"/>
    <property type="molecule type" value="Genomic_DNA"/>
</dbReference>
<feature type="transmembrane region" description="Helical" evidence="15">
    <location>
        <begin position="234"/>
        <end position="256"/>
    </location>
</feature>
<comment type="pathway">
    <text evidence="3 14">Glycan metabolism; L-arabinan degradation.</text>
</comment>
<keyword evidence="19" id="KW-1185">Reference proteome</keyword>
<dbReference type="PANTHER" id="PTHR39447">
    <property type="entry name" value="ALPHA-L-ARABINOFURANOSIDASE B"/>
    <property type="match status" value="1"/>
</dbReference>
<evidence type="ECO:0000256" key="12">
    <source>
        <dbReference type="ARBA" id="ARBA00023180"/>
    </source>
</evidence>
<keyword evidence="13 14" id="KW-0326">Glycosidase</keyword>
<keyword evidence="14" id="KW-0624">Polysaccharide degradation</keyword>
<keyword evidence="9 14" id="KW-0378">Hydrolase</keyword>
<evidence type="ECO:0000313" key="18">
    <source>
        <dbReference type="EMBL" id="KAL2826229.1"/>
    </source>
</evidence>
<gene>
    <name evidence="18" type="ORF">BDW59DRAFT_161066</name>
</gene>
<evidence type="ECO:0000256" key="5">
    <source>
        <dbReference type="ARBA" id="ARBA00005985"/>
    </source>
</evidence>
<keyword evidence="7 15" id="KW-0812">Transmembrane</keyword>
<feature type="domain" description="Alpha-L-arabinofuranosidase B catalytic" evidence="17">
    <location>
        <begin position="383"/>
        <end position="409"/>
    </location>
</feature>
<dbReference type="InterPro" id="IPR038964">
    <property type="entry name" value="ABFB"/>
</dbReference>
<evidence type="ECO:0000256" key="6">
    <source>
        <dbReference type="ARBA" id="ARBA00006963"/>
    </source>
</evidence>
<evidence type="ECO:0000256" key="3">
    <source>
        <dbReference type="ARBA" id="ARBA00004834"/>
    </source>
</evidence>
<dbReference type="InterPro" id="IPR039653">
    <property type="entry name" value="Prenyltransferase"/>
</dbReference>
<dbReference type="InterPro" id="IPR013320">
    <property type="entry name" value="ConA-like_dom_sf"/>
</dbReference>
<evidence type="ECO:0000256" key="13">
    <source>
        <dbReference type="ARBA" id="ARBA00023295"/>
    </source>
</evidence>
<keyword evidence="8" id="KW-0732">Signal</keyword>
<dbReference type="Pfam" id="PF01040">
    <property type="entry name" value="UbiA"/>
    <property type="match status" value="1"/>
</dbReference>
<dbReference type="CDD" id="cd23399">
    <property type="entry name" value="beta-trefoil_ABD_ABFB"/>
    <property type="match status" value="1"/>
</dbReference>
<organism evidence="18 19">
    <name type="scientific">Aspergillus cavernicola</name>
    <dbReference type="NCBI Taxonomy" id="176166"/>
    <lineage>
        <taxon>Eukaryota</taxon>
        <taxon>Fungi</taxon>
        <taxon>Dikarya</taxon>
        <taxon>Ascomycota</taxon>
        <taxon>Pezizomycotina</taxon>
        <taxon>Eurotiomycetes</taxon>
        <taxon>Eurotiomycetidae</taxon>
        <taxon>Eurotiales</taxon>
        <taxon>Aspergillaceae</taxon>
        <taxon>Aspergillus</taxon>
        <taxon>Aspergillus subgen. Nidulantes</taxon>
    </lineage>
</organism>
<reference evidence="18 19" key="1">
    <citation type="submission" date="2024-07" db="EMBL/GenBank/DDBJ databases">
        <title>Section-level genome sequencing and comparative genomics of Aspergillus sections Usti and Cavernicolus.</title>
        <authorList>
            <consortium name="Lawrence Berkeley National Laboratory"/>
            <person name="Nybo J.L."/>
            <person name="Vesth T.C."/>
            <person name="Theobald S."/>
            <person name="Frisvad J.C."/>
            <person name="Larsen T.O."/>
            <person name="Kjaerboelling I."/>
            <person name="Rothschild-Mancinelli K."/>
            <person name="Lyhne E.K."/>
            <person name="Kogle M.E."/>
            <person name="Barry K."/>
            <person name="Clum A."/>
            <person name="Na H."/>
            <person name="Ledsgaard L."/>
            <person name="Lin J."/>
            <person name="Lipzen A."/>
            <person name="Kuo A."/>
            <person name="Riley R."/>
            <person name="Mondo S."/>
            <person name="LaButti K."/>
            <person name="Haridas S."/>
            <person name="Pangalinan J."/>
            <person name="Salamov A.A."/>
            <person name="Simmons B.A."/>
            <person name="Magnuson J.K."/>
            <person name="Chen J."/>
            <person name="Drula E."/>
            <person name="Henrissat B."/>
            <person name="Wiebenga A."/>
            <person name="Lubbers R.J."/>
            <person name="Gomes A.C."/>
            <person name="Makela M.R."/>
            <person name="Stajich J."/>
            <person name="Grigoriev I.V."/>
            <person name="Mortensen U.H."/>
            <person name="De vries R.P."/>
            <person name="Baker S.E."/>
            <person name="Andersen M.R."/>
        </authorList>
    </citation>
    <scope>NUCLEOTIDE SEQUENCE [LARGE SCALE GENOMIC DNA]</scope>
    <source>
        <strain evidence="18 19">CBS 600.67</strain>
    </source>
</reference>
<dbReference type="Gene3D" id="1.20.120.1780">
    <property type="entry name" value="UbiA prenyltransferase"/>
    <property type="match status" value="1"/>
</dbReference>
<comment type="pathway">
    <text evidence="4">Secondary metabolite biosynthesis.</text>
</comment>
<evidence type="ECO:0000256" key="11">
    <source>
        <dbReference type="ARBA" id="ARBA00023136"/>
    </source>
</evidence>
<dbReference type="InterPro" id="IPR044878">
    <property type="entry name" value="UbiA_sf"/>
</dbReference>
<evidence type="ECO:0000256" key="9">
    <source>
        <dbReference type="ARBA" id="ARBA00022801"/>
    </source>
</evidence>
<feature type="transmembrane region" description="Helical" evidence="15">
    <location>
        <begin position="71"/>
        <end position="91"/>
    </location>
</feature>
<keyword evidence="14" id="KW-0964">Secreted</keyword>
<name>A0ABR4IG57_9EURO</name>
<feature type="transmembrane region" description="Helical" evidence="15">
    <location>
        <begin position="141"/>
        <end position="157"/>
    </location>
</feature>
<feature type="domain" description="Alpha-L-arabinofuranosidase B arabinose-binding" evidence="16">
    <location>
        <begin position="418"/>
        <end position="554"/>
    </location>
</feature>
<dbReference type="InterPro" id="IPR015289">
    <property type="entry name" value="A-L-arabinofuranosidase_B_cat"/>
</dbReference>
<evidence type="ECO:0000256" key="15">
    <source>
        <dbReference type="SAM" id="Phobius"/>
    </source>
</evidence>
<comment type="similarity">
    <text evidence="6 14">Belongs to the glycosyl hydrolase 54 family.</text>
</comment>
<dbReference type="Gene3D" id="1.10.357.140">
    <property type="entry name" value="UbiA prenyltransferase"/>
    <property type="match status" value="1"/>
</dbReference>
<evidence type="ECO:0000256" key="10">
    <source>
        <dbReference type="ARBA" id="ARBA00022989"/>
    </source>
</evidence>
<evidence type="ECO:0000256" key="4">
    <source>
        <dbReference type="ARBA" id="ARBA00005179"/>
    </source>
</evidence>
<evidence type="ECO:0000313" key="19">
    <source>
        <dbReference type="Proteomes" id="UP001610335"/>
    </source>
</evidence>
<dbReference type="PANTHER" id="PTHR39447:SF2">
    <property type="entry name" value="ALPHA-L-ARABINOFURANOSIDASE B"/>
    <property type="match status" value="1"/>
</dbReference>
<dbReference type="Pfam" id="PF05270">
    <property type="entry name" value="AbfB"/>
    <property type="match status" value="1"/>
</dbReference>
<dbReference type="Gene3D" id="2.80.10.50">
    <property type="match status" value="1"/>
</dbReference>
<keyword evidence="11 15" id="KW-0472">Membrane</keyword>
<evidence type="ECO:0000256" key="7">
    <source>
        <dbReference type="ARBA" id="ARBA00022692"/>
    </source>
</evidence>
<dbReference type="Pfam" id="PF09206">
    <property type="entry name" value="ArabFuran-catal"/>
    <property type="match status" value="2"/>
</dbReference>
<keyword evidence="10 15" id="KW-1133">Transmembrane helix</keyword>
<dbReference type="SUPFAM" id="SSF110221">
    <property type="entry name" value="AbfB domain"/>
    <property type="match status" value="1"/>
</dbReference>
<protein>
    <recommendedName>
        <fullName evidence="14">Alpha-L-arabinofuranosidase</fullName>
        <ecNumber evidence="14">3.2.1.55</ecNumber>
    </recommendedName>
</protein>
<dbReference type="Gene3D" id="2.60.120.200">
    <property type="match status" value="1"/>
</dbReference>
<evidence type="ECO:0000259" key="16">
    <source>
        <dbReference type="Pfam" id="PF05270"/>
    </source>
</evidence>
<evidence type="ECO:0000256" key="8">
    <source>
        <dbReference type="ARBA" id="ARBA00022729"/>
    </source>
</evidence>
<keyword evidence="14" id="KW-0119">Carbohydrate metabolism</keyword>
<feature type="domain" description="Alpha-L-arabinofuranosidase B catalytic" evidence="17">
    <location>
        <begin position="265"/>
        <end position="379"/>
    </location>
</feature>
<feature type="transmembrane region" description="Helical" evidence="15">
    <location>
        <begin position="40"/>
        <end position="59"/>
    </location>
</feature>
<dbReference type="EC" id="3.2.1.55" evidence="14"/>
<evidence type="ECO:0000256" key="1">
    <source>
        <dbReference type="ARBA" id="ARBA00001462"/>
    </source>
</evidence>
<feature type="transmembrane region" description="Helical" evidence="15">
    <location>
        <begin position="112"/>
        <end position="135"/>
    </location>
</feature>
<dbReference type="InterPro" id="IPR007934">
    <property type="entry name" value="AbfB_ABD"/>
</dbReference>
<comment type="similarity">
    <text evidence="5">Belongs to the UbiA prenyltransferase family.</text>
</comment>
<dbReference type="InterPro" id="IPR000537">
    <property type="entry name" value="UbiA_prenyltransferase"/>
</dbReference>
<evidence type="ECO:0000256" key="14">
    <source>
        <dbReference type="RuleBase" id="RU367111"/>
    </source>
</evidence>
<keyword evidence="14" id="KW-0858">Xylan degradation</keyword>
<evidence type="ECO:0000259" key="17">
    <source>
        <dbReference type="Pfam" id="PF09206"/>
    </source>
</evidence>
<evidence type="ECO:0000256" key="2">
    <source>
        <dbReference type="ARBA" id="ARBA00004141"/>
    </source>
</evidence>
<dbReference type="CDD" id="cd13959">
    <property type="entry name" value="PT_UbiA_COQ2"/>
    <property type="match status" value="1"/>
</dbReference>
<proteinExistence type="inferred from homology"/>
<dbReference type="Proteomes" id="UP001610335">
    <property type="component" value="Unassembled WGS sequence"/>
</dbReference>
<feature type="transmembrane region" description="Helical" evidence="15">
    <location>
        <begin position="193"/>
        <end position="213"/>
    </location>
</feature>
<comment type="subcellular location">
    <subcellularLocation>
        <location evidence="2">Membrane</location>
        <topology evidence="2">Multi-pass membrane protein</topology>
    </subcellularLocation>
    <subcellularLocation>
        <location evidence="14">Secreted</location>
    </subcellularLocation>
</comment>
<sequence>MSDKKPQAEYHPPKGGILSKLPPSVVPYAELLRIHRPLGYYLNISPYVVGIAYTAAIAPTTIPPTILLNRLLLLSLWGFLIRSGGCVWNDLIDADIDRQISRTRLRPIPRGAVSNLSAVLLTAAIFSCGGSLLFLLPPQCTVEAGFVLFFALLYPFGKRFTDHPQLILVNIAWAIPMAMSSLGVNPLHYRSSTLSMCSFIASVIVMIDVVYASQDAEEDMKIGVRSMAVQYRATIDYLAYCLLFFGTLSLLAGLVATGSLVAPRPCDIYSSGDAPCIAAHSTTRALYSAYTGPLYQVKRGSDGARTTIAPLSAGGVANASAQVSFCASTTCLITMIYDQSGCGNHPTQAPPGGFSGPESNCYDNLASAIGAPVTLTGHAERSEGVMASGYPSDTTENSAQANIMAAKYAMTSLTSYHACCTTRYIAHTGSTINTQVVSSSSNSALKQQSSWTIRTGLTNSACFSFESNDTPDTFIRHYNFELLLNANDGAKQFYEDATFCPQVGLNGQGNSLRSWSYPTRYFRHYNDVLYAASNGGVHTFDATTSFTDDVSWVINAGFA</sequence>
<comment type="caution">
    <text evidence="18">The sequence shown here is derived from an EMBL/GenBank/DDBJ whole genome shotgun (WGS) entry which is preliminary data.</text>
</comment>